<evidence type="ECO:0000313" key="1">
    <source>
        <dbReference type="EMBL" id="BCD71093.1"/>
    </source>
</evidence>
<accession>A0A6J4D215</accession>
<dbReference type="REBASE" id="397255">
    <property type="entry name" value="Hpy4003ORF17440P"/>
</dbReference>
<dbReference type="Proteomes" id="UP000317935">
    <property type="component" value="Plasmid pSNTW101c_1"/>
</dbReference>
<dbReference type="AlphaFoldDB" id="A0A6J4D215"/>
<keyword evidence="1" id="KW-0614">Plasmid</keyword>
<geneLocation type="plasmid" evidence="2">
    <name>: psntw101c_1 dna</name>
</geneLocation>
<sequence>MSYRYTLENLKTDMCLGIPGDVSKYLFQRIQKDTYRGLHLSQHNRYTKEVIIAILRVLKETLENNKISHLRIRTTDLSKRPTNTHEESLYAQMTTQLSRTLGRITQDSLRKNIFVDMERMGLICRFNKKLKLNLVGERHITYYVNLSPLGEKFLQASLQEPPNPFVLSRLWTDALTNLHGGFENTLYALMLELSHHNVPSISLEEFAFFISDIENSQAYIVDLICEFRALSKFQREQIAECIKKYANPKENDIYKGLDKTALRDYHNWINEAQQMFMLLKDNVLFGIGDKRKGELNLRVGDMGLIKDKTKLKRSQAEKEEYFKQHKINKQAMHKSGFELHHIVPLALARDQNEFSVLDRWQNMILIDGYKHAQISQNGSRNIRAKFKDLDIDFEDFKIPPHVVSCIFDKNIKYNPDLKPLMESTNTSLLHAL</sequence>
<evidence type="ECO:0000313" key="2">
    <source>
        <dbReference type="Proteomes" id="UP000317935"/>
    </source>
</evidence>
<proteinExistence type="predicted"/>
<gene>
    <name evidence="1" type="primary">MboIIR</name>
    <name evidence="1" type="ORF">SNTW_17380</name>
</gene>
<dbReference type="RefSeq" id="WP_080555219.1">
    <property type="nucleotide sequence ID" value="NZ_AP019775.1"/>
</dbReference>
<reference evidence="1 2" key="1">
    <citation type="submission" date="2019-06" db="EMBL/GenBank/DDBJ databases">
        <title>Complete genome sequence of Helicobacter suis SNTW101c.</title>
        <authorList>
            <person name="Rimbara E."/>
            <person name="Suzuki M."/>
            <person name="Matsui H."/>
            <person name="Nakamura M."/>
            <person name="Mori S."/>
            <person name="Shibayama K."/>
        </authorList>
    </citation>
    <scope>NUCLEOTIDE SEQUENCE [LARGE SCALE GENOMIC DNA]</scope>
    <source>
        <strain evidence="1 2">SNTW101c</strain>
        <plasmid evidence="2">Plasmid: psntw101c_1 dna</plasmid>
    </source>
</reference>
<name>A0A6J4D215_9HELI</name>
<protein>
    <submittedName>
        <fullName evidence="1">Type IIS restriction enzyme R protein</fullName>
    </submittedName>
</protein>
<dbReference type="EMBL" id="AP019775">
    <property type="protein sequence ID" value="BCD71093.1"/>
    <property type="molecule type" value="Genomic_DNA"/>
</dbReference>
<organism evidence="1 2">
    <name type="scientific">Helicobacter suis</name>
    <dbReference type="NCBI Taxonomy" id="104628"/>
    <lineage>
        <taxon>Bacteria</taxon>
        <taxon>Pseudomonadati</taxon>
        <taxon>Campylobacterota</taxon>
        <taxon>Epsilonproteobacteria</taxon>
        <taxon>Campylobacterales</taxon>
        <taxon>Helicobacteraceae</taxon>
        <taxon>Helicobacter</taxon>
    </lineage>
</organism>